<dbReference type="Gene3D" id="2.60.120.230">
    <property type="match status" value="1"/>
</dbReference>
<evidence type="ECO:0000313" key="3">
    <source>
        <dbReference type="EMBL" id="MRG92480.1"/>
    </source>
</evidence>
<protein>
    <recommendedName>
        <fullName evidence="2">Copper type II ascorbate-dependent monooxygenase C-terminal domain-containing protein</fullName>
    </recommendedName>
</protein>
<dbReference type="InterPro" id="IPR008977">
    <property type="entry name" value="PHM/PNGase_F_dom_sf"/>
</dbReference>
<dbReference type="PANTHER" id="PTHR10157:SF23">
    <property type="entry name" value="MOXD1 HOMOLOG 1"/>
    <property type="match status" value="1"/>
</dbReference>
<dbReference type="OrthoDB" id="258766at2"/>
<evidence type="ECO:0000256" key="1">
    <source>
        <dbReference type="ARBA" id="ARBA00023157"/>
    </source>
</evidence>
<dbReference type="SUPFAM" id="SSF46626">
    <property type="entry name" value="Cytochrome c"/>
    <property type="match status" value="1"/>
</dbReference>
<dbReference type="InterPro" id="IPR036939">
    <property type="entry name" value="Cu2_ascorb_mOase_N_sf"/>
</dbReference>
<keyword evidence="1" id="KW-1015">Disulfide bond</keyword>
<dbReference type="GO" id="GO:0005507">
    <property type="term" value="F:copper ion binding"/>
    <property type="evidence" value="ECO:0007669"/>
    <property type="project" value="InterPro"/>
</dbReference>
<dbReference type="AlphaFoldDB" id="A0A6N7PQ45"/>
<dbReference type="GO" id="GO:0009055">
    <property type="term" value="F:electron transfer activity"/>
    <property type="evidence" value="ECO:0007669"/>
    <property type="project" value="InterPro"/>
</dbReference>
<evidence type="ECO:0000313" key="4">
    <source>
        <dbReference type="Proteomes" id="UP000440224"/>
    </source>
</evidence>
<dbReference type="InterPro" id="IPR036909">
    <property type="entry name" value="Cyt_c-like_dom_sf"/>
</dbReference>
<dbReference type="SUPFAM" id="SSF49742">
    <property type="entry name" value="PHM/PNGase F"/>
    <property type="match status" value="2"/>
</dbReference>
<dbReference type="PANTHER" id="PTHR10157">
    <property type="entry name" value="DOPAMINE BETA HYDROXYLASE RELATED"/>
    <property type="match status" value="1"/>
</dbReference>
<evidence type="ECO:0000259" key="2">
    <source>
        <dbReference type="Pfam" id="PF03712"/>
    </source>
</evidence>
<sequence length="413" mass="45499">MTRKLRILSTISVFSLLACGGKEEEEASAPLRIPTYHEDVAPILAEHCASCHVEGGVAPFPLVEYEDAQRTAEAIRISTASRSMPPFVLDNSGECNTYVEGRWLSDAQIETLAAWARAGAPEGTAPRGGPPAPKALANLDRVDMTIDMEDAYTPDAAAFDDYRCFVLDPGLEEDVFVTGFHVRPGAAEMLHHLTLYAIDTKESEAAAKARDAAEPGLGYSCIDDIHVPDARWIVGAGPGSGALRFPEGTGLRMRAGRKTLLQIHYNQENGRRADRTRIDLMLARSVPNEAAVRRIAATNLFLPPKQPRVEGSASQPVPVDVTLWGLWPHMHKLGRQMHVSASRAGEEKCLARVNDWDFHWQGFAHYTKPISLSWGDEMRITCTYDTLSRDTATTWGQGTNDEMCIAFFYMTEN</sequence>
<dbReference type="Pfam" id="PF03712">
    <property type="entry name" value="Cu2_monoox_C"/>
    <property type="match status" value="1"/>
</dbReference>
<feature type="domain" description="Copper type II ascorbate-dependent monooxygenase C-terminal" evidence="2">
    <location>
        <begin position="322"/>
        <end position="409"/>
    </location>
</feature>
<dbReference type="Proteomes" id="UP000440224">
    <property type="component" value="Unassembled WGS sequence"/>
</dbReference>
<dbReference type="GO" id="GO:0020037">
    <property type="term" value="F:heme binding"/>
    <property type="evidence" value="ECO:0007669"/>
    <property type="project" value="InterPro"/>
</dbReference>
<dbReference type="GO" id="GO:0004500">
    <property type="term" value="F:dopamine beta-monooxygenase activity"/>
    <property type="evidence" value="ECO:0007669"/>
    <property type="project" value="InterPro"/>
</dbReference>
<keyword evidence="4" id="KW-1185">Reference proteome</keyword>
<accession>A0A6N7PQ45</accession>
<dbReference type="InterPro" id="IPR000945">
    <property type="entry name" value="DBH-like"/>
</dbReference>
<dbReference type="Gene3D" id="2.60.120.310">
    <property type="entry name" value="Copper type II, ascorbate-dependent monooxygenase, N-terminal domain"/>
    <property type="match status" value="1"/>
</dbReference>
<organism evidence="3 4">
    <name type="scientific">Polyangium spumosum</name>
    <dbReference type="NCBI Taxonomy" id="889282"/>
    <lineage>
        <taxon>Bacteria</taxon>
        <taxon>Pseudomonadati</taxon>
        <taxon>Myxococcota</taxon>
        <taxon>Polyangia</taxon>
        <taxon>Polyangiales</taxon>
        <taxon>Polyangiaceae</taxon>
        <taxon>Polyangium</taxon>
    </lineage>
</organism>
<proteinExistence type="predicted"/>
<dbReference type="PROSITE" id="PS51257">
    <property type="entry name" value="PROKAR_LIPOPROTEIN"/>
    <property type="match status" value="1"/>
</dbReference>
<dbReference type="RefSeq" id="WP_153819354.1">
    <property type="nucleotide sequence ID" value="NZ_WJIE01000003.1"/>
</dbReference>
<dbReference type="InterPro" id="IPR014784">
    <property type="entry name" value="Cu2_ascorb_mOase-like_C"/>
</dbReference>
<reference evidence="3 4" key="1">
    <citation type="submission" date="2019-10" db="EMBL/GenBank/DDBJ databases">
        <title>A soil myxobacterium in the family Polyangiaceae.</title>
        <authorList>
            <person name="Li Y."/>
            <person name="Wang J."/>
        </authorList>
    </citation>
    <scope>NUCLEOTIDE SEQUENCE [LARGE SCALE GENOMIC DNA]</scope>
    <source>
        <strain evidence="3 4">DSM 14734</strain>
    </source>
</reference>
<dbReference type="InterPro" id="IPR024548">
    <property type="entry name" value="Cu2_monoox_C"/>
</dbReference>
<comment type="caution">
    <text evidence="3">The sequence shown here is derived from an EMBL/GenBank/DDBJ whole genome shotgun (WGS) entry which is preliminary data.</text>
</comment>
<name>A0A6N7PQ45_9BACT</name>
<dbReference type="EMBL" id="WJIE01000003">
    <property type="protein sequence ID" value="MRG92480.1"/>
    <property type="molecule type" value="Genomic_DNA"/>
</dbReference>
<gene>
    <name evidence="3" type="ORF">GF068_11155</name>
</gene>